<dbReference type="EMBL" id="BPLR01008435">
    <property type="protein sequence ID" value="GIY24650.1"/>
    <property type="molecule type" value="Genomic_DNA"/>
</dbReference>
<gene>
    <name evidence="1" type="ORF">CEXT_587071</name>
</gene>
<evidence type="ECO:0000313" key="2">
    <source>
        <dbReference type="Proteomes" id="UP001054945"/>
    </source>
</evidence>
<name>A0AAV4RWJ6_CAEEX</name>
<sequence>MGLGLNGWNGGVENSFWEEIASSYSFHPPSRFQGLNNSFSLWQRKCPASIKVDSKFPSSQGRGHSSYRLSYTVLHSLSPR</sequence>
<evidence type="ECO:0000313" key="1">
    <source>
        <dbReference type="EMBL" id="GIY24650.1"/>
    </source>
</evidence>
<dbReference type="AlphaFoldDB" id="A0AAV4RWJ6"/>
<dbReference type="Proteomes" id="UP001054945">
    <property type="component" value="Unassembled WGS sequence"/>
</dbReference>
<protein>
    <submittedName>
        <fullName evidence="1">Uncharacterized protein</fullName>
    </submittedName>
</protein>
<reference evidence="1 2" key="1">
    <citation type="submission" date="2021-06" db="EMBL/GenBank/DDBJ databases">
        <title>Caerostris extrusa draft genome.</title>
        <authorList>
            <person name="Kono N."/>
            <person name="Arakawa K."/>
        </authorList>
    </citation>
    <scope>NUCLEOTIDE SEQUENCE [LARGE SCALE GENOMIC DNA]</scope>
</reference>
<keyword evidence="2" id="KW-1185">Reference proteome</keyword>
<accession>A0AAV4RWJ6</accession>
<organism evidence="1 2">
    <name type="scientific">Caerostris extrusa</name>
    <name type="common">Bark spider</name>
    <name type="synonym">Caerostris bankana</name>
    <dbReference type="NCBI Taxonomy" id="172846"/>
    <lineage>
        <taxon>Eukaryota</taxon>
        <taxon>Metazoa</taxon>
        <taxon>Ecdysozoa</taxon>
        <taxon>Arthropoda</taxon>
        <taxon>Chelicerata</taxon>
        <taxon>Arachnida</taxon>
        <taxon>Araneae</taxon>
        <taxon>Araneomorphae</taxon>
        <taxon>Entelegynae</taxon>
        <taxon>Araneoidea</taxon>
        <taxon>Araneidae</taxon>
        <taxon>Caerostris</taxon>
    </lineage>
</organism>
<proteinExistence type="predicted"/>
<comment type="caution">
    <text evidence="1">The sequence shown here is derived from an EMBL/GenBank/DDBJ whole genome shotgun (WGS) entry which is preliminary data.</text>
</comment>